<dbReference type="PANTHER" id="PTHR35788">
    <property type="entry name" value="EXPORTED PROTEIN-RELATED"/>
    <property type="match status" value="1"/>
</dbReference>
<dbReference type="InterPro" id="IPR007391">
    <property type="entry name" value="Vancomycin_resist_VanW"/>
</dbReference>
<dbReference type="InterPro" id="IPR052913">
    <property type="entry name" value="Glycopeptide_resist_protein"/>
</dbReference>
<keyword evidence="3" id="KW-1185">Reference proteome</keyword>
<feature type="signal peptide" evidence="1">
    <location>
        <begin position="1"/>
        <end position="21"/>
    </location>
</feature>
<gene>
    <name evidence="2" type="ORF">ACFOU2_22105</name>
</gene>
<dbReference type="Proteomes" id="UP001595752">
    <property type="component" value="Unassembled WGS sequence"/>
</dbReference>
<name>A0ABV8B9L6_9BACI</name>
<reference evidence="3" key="1">
    <citation type="journal article" date="2019" name="Int. J. Syst. Evol. Microbiol.">
        <title>The Global Catalogue of Microorganisms (GCM) 10K type strain sequencing project: providing services to taxonomists for standard genome sequencing and annotation.</title>
        <authorList>
            <consortium name="The Broad Institute Genomics Platform"/>
            <consortium name="The Broad Institute Genome Sequencing Center for Infectious Disease"/>
            <person name="Wu L."/>
            <person name="Ma J."/>
        </authorList>
    </citation>
    <scope>NUCLEOTIDE SEQUENCE [LARGE SCALE GENOMIC DNA]</scope>
    <source>
        <strain evidence="3">CCUG 61889</strain>
    </source>
</reference>
<accession>A0ABV8B9L6</accession>
<dbReference type="Pfam" id="PF04294">
    <property type="entry name" value="VanW"/>
    <property type="match status" value="1"/>
</dbReference>
<evidence type="ECO:0000313" key="2">
    <source>
        <dbReference type="EMBL" id="MFC3886024.1"/>
    </source>
</evidence>
<dbReference type="PANTHER" id="PTHR35788:SF1">
    <property type="entry name" value="EXPORTED PROTEIN"/>
    <property type="match status" value="1"/>
</dbReference>
<dbReference type="EMBL" id="JBHRZT010000072">
    <property type="protein sequence ID" value="MFC3886024.1"/>
    <property type="molecule type" value="Genomic_DNA"/>
</dbReference>
<protein>
    <submittedName>
        <fullName evidence="2">VanW family protein</fullName>
    </submittedName>
</protein>
<evidence type="ECO:0000313" key="3">
    <source>
        <dbReference type="Proteomes" id="UP001595752"/>
    </source>
</evidence>
<comment type="caution">
    <text evidence="2">The sequence shown here is derived from an EMBL/GenBank/DDBJ whole genome shotgun (WGS) entry which is preliminary data.</text>
</comment>
<evidence type="ECO:0000256" key="1">
    <source>
        <dbReference type="SAM" id="SignalP"/>
    </source>
</evidence>
<dbReference type="PROSITE" id="PS51257">
    <property type="entry name" value="PROKAR_LIPOPROTEIN"/>
    <property type="match status" value="1"/>
</dbReference>
<feature type="chain" id="PRO_5047224607" evidence="1">
    <location>
        <begin position="22"/>
        <end position="312"/>
    </location>
</feature>
<organism evidence="2 3">
    <name type="scientific">Bacillus songklensis</name>
    <dbReference type="NCBI Taxonomy" id="1069116"/>
    <lineage>
        <taxon>Bacteria</taxon>
        <taxon>Bacillati</taxon>
        <taxon>Bacillota</taxon>
        <taxon>Bacilli</taxon>
        <taxon>Bacillales</taxon>
        <taxon>Bacillaceae</taxon>
        <taxon>Bacillus</taxon>
    </lineage>
</organism>
<sequence>MKKLGAIIGLFFLLAGCASQEASVTAAQELEAPKEHSMHEQALGKKEIKPEYFVYSLKDSRTGQVLKEYKPIHFSNKEVYEKEIKQLAREMAEKIDKPMKNAKIDANGNLINGTKKIVLSEKELVENLKNLKPTQLDVNVPIYETMPNVTPESVRGINEVVIGSYKTGFRKTDTGRNRNIELSARAINNVVIGPGDSFSYNETVGQRTAERGYQPAHEIINKELVMGIGGGICQTSSTLFNAVDQTGATITAITHHSKTVGYVPVGRDATVSWGGPDFKFVNNKDYPIVIKTFVDKKQGHITVEIRTAKRYV</sequence>
<proteinExistence type="predicted"/>
<dbReference type="RefSeq" id="WP_377918394.1">
    <property type="nucleotide sequence ID" value="NZ_JBHRZT010000072.1"/>
</dbReference>
<keyword evidence="1" id="KW-0732">Signal</keyword>